<reference evidence="1 2" key="1">
    <citation type="submission" date="2019-03" db="EMBL/GenBank/DDBJ databases">
        <authorList>
            <consortium name="Pathogen Informatics"/>
        </authorList>
    </citation>
    <scope>NUCLEOTIDE SEQUENCE [LARGE SCALE GENOMIC DNA]</scope>
    <source>
        <strain evidence="1 2">NCTC13038</strain>
    </source>
</reference>
<dbReference type="SUPFAM" id="SSF53448">
    <property type="entry name" value="Nucleotide-diphospho-sugar transferases"/>
    <property type="match status" value="1"/>
</dbReference>
<accession>A0A485CAW9</accession>
<evidence type="ECO:0000313" key="1">
    <source>
        <dbReference type="EMBL" id="VFS78329.1"/>
    </source>
</evidence>
<protein>
    <recommendedName>
        <fullName evidence="3">Glycosyl transferase family 2</fullName>
    </recommendedName>
</protein>
<proteinExistence type="predicted"/>
<gene>
    <name evidence="1" type="ORF">NCTC13038_03869</name>
</gene>
<evidence type="ECO:0008006" key="3">
    <source>
        <dbReference type="Google" id="ProtNLM"/>
    </source>
</evidence>
<organism evidence="1 2">
    <name type="scientific">Raoultella terrigena</name>
    <name type="common">Klebsiella terrigena</name>
    <dbReference type="NCBI Taxonomy" id="577"/>
    <lineage>
        <taxon>Bacteria</taxon>
        <taxon>Pseudomonadati</taxon>
        <taxon>Pseudomonadota</taxon>
        <taxon>Gammaproteobacteria</taxon>
        <taxon>Enterobacterales</taxon>
        <taxon>Enterobacteriaceae</taxon>
        <taxon>Klebsiella/Raoultella group</taxon>
        <taxon>Raoultella</taxon>
    </lineage>
</organism>
<evidence type="ECO:0000313" key="2">
    <source>
        <dbReference type="Proteomes" id="UP000332594"/>
    </source>
</evidence>
<dbReference type="Proteomes" id="UP000332594">
    <property type="component" value="Unassembled WGS sequence"/>
</dbReference>
<dbReference type="EMBL" id="CAADJG010000002">
    <property type="protein sequence ID" value="VFS78329.1"/>
    <property type="molecule type" value="Genomic_DNA"/>
</dbReference>
<sequence length="227" mass="26087">MNALIIAVIYNKKINNSQTLNSLLDALEVDAHLLIFNNGPRVLETDDETYIGLKNKFNGKVFVQEDLSNRPLSVLYNYAIDEYSGYSYYCLFDDDTNIPVDYFVEIEKAKNLHPVDLMLPVIRSVSDDVVHYPLINNQPTDTKGVLSSEKTVFSIGSGLTIFNSLIECFKNNNLKLFDERYAFYGVDFSLFRRIKRIQKEGGNYQYCSRILIVTLFSEDQKSQRELA</sequence>
<dbReference type="InterPro" id="IPR029044">
    <property type="entry name" value="Nucleotide-diphossugar_trans"/>
</dbReference>
<dbReference type="AlphaFoldDB" id="A0A485CAW9"/>
<name>A0A485CAW9_RAOTE</name>